<feature type="non-terminal residue" evidence="1">
    <location>
        <position position="99"/>
    </location>
</feature>
<protein>
    <submittedName>
        <fullName evidence="1">Uncharacterized protein</fullName>
    </submittedName>
</protein>
<comment type="caution">
    <text evidence="1">The sequence shown here is derived from an EMBL/GenBank/DDBJ whole genome shotgun (WGS) entry which is preliminary data.</text>
</comment>
<dbReference type="AlphaFoldDB" id="A0AAV5WD70"/>
<dbReference type="EMBL" id="BTSY01000005">
    <property type="protein sequence ID" value="GMT27912.1"/>
    <property type="molecule type" value="Genomic_DNA"/>
</dbReference>
<evidence type="ECO:0000313" key="2">
    <source>
        <dbReference type="Proteomes" id="UP001432322"/>
    </source>
</evidence>
<organism evidence="1 2">
    <name type="scientific">Pristionchus fissidentatus</name>
    <dbReference type="NCBI Taxonomy" id="1538716"/>
    <lineage>
        <taxon>Eukaryota</taxon>
        <taxon>Metazoa</taxon>
        <taxon>Ecdysozoa</taxon>
        <taxon>Nematoda</taxon>
        <taxon>Chromadorea</taxon>
        <taxon>Rhabditida</taxon>
        <taxon>Rhabditina</taxon>
        <taxon>Diplogasteromorpha</taxon>
        <taxon>Diplogasteroidea</taxon>
        <taxon>Neodiplogasteridae</taxon>
        <taxon>Pristionchus</taxon>
    </lineage>
</organism>
<name>A0AAV5WD70_9BILA</name>
<accession>A0AAV5WD70</accession>
<reference evidence="1" key="1">
    <citation type="submission" date="2023-10" db="EMBL/GenBank/DDBJ databases">
        <title>Genome assembly of Pristionchus species.</title>
        <authorList>
            <person name="Yoshida K."/>
            <person name="Sommer R.J."/>
        </authorList>
    </citation>
    <scope>NUCLEOTIDE SEQUENCE</scope>
    <source>
        <strain evidence="1">RS5133</strain>
    </source>
</reference>
<evidence type="ECO:0000313" key="1">
    <source>
        <dbReference type="EMBL" id="GMT27912.1"/>
    </source>
</evidence>
<gene>
    <name evidence="1" type="ORF">PFISCL1PPCAC_19209</name>
</gene>
<keyword evidence="2" id="KW-1185">Reference proteome</keyword>
<proteinExistence type="predicted"/>
<sequence length="99" mass="11779">MEIEINKRLDKIEGMVEKRKFETLTLTQSGEGEKDHLMLRVPRSFDDSFLLQLKKLSNYEFGRLHMRSVTFDSNDFRTAVFDILKNFNMRHVVCMNTVF</sequence>
<dbReference type="Proteomes" id="UP001432322">
    <property type="component" value="Unassembled WGS sequence"/>
</dbReference>